<keyword evidence="1" id="KW-0732">Signal</keyword>
<gene>
    <name evidence="2" type="ORF">EYC87_16130</name>
</gene>
<evidence type="ECO:0000313" key="3">
    <source>
        <dbReference type="Proteomes" id="UP001143307"/>
    </source>
</evidence>
<sequence length="144" mass="16219">MNLNLRGLLLPLMLIACSIVVAQEEDGNLPPGATRLSTEEIQRLFSGVRDDAEVQDLIRTRAVNEWLSDGSFVNRWSNAERSGEVRGRWWAEDDRRCIVITGGLPDREGIESCGPLYREQDLFYSVNQDGSVHGIHRLSPLRAK</sequence>
<evidence type="ECO:0000256" key="1">
    <source>
        <dbReference type="SAM" id="SignalP"/>
    </source>
</evidence>
<evidence type="ECO:0000313" key="2">
    <source>
        <dbReference type="EMBL" id="MCX2975114.1"/>
    </source>
</evidence>
<name>A0ABT3SYP6_9GAMM</name>
<protein>
    <submittedName>
        <fullName evidence="2">Uncharacterized protein</fullName>
    </submittedName>
</protein>
<reference evidence="2" key="1">
    <citation type="submission" date="2019-02" db="EMBL/GenBank/DDBJ databases">
        <authorList>
            <person name="Li S.-H."/>
        </authorList>
    </citation>
    <scope>NUCLEOTIDE SEQUENCE</scope>
    <source>
        <strain evidence="2">IMCC8485</strain>
    </source>
</reference>
<accession>A0ABT3SYP6</accession>
<feature type="chain" id="PRO_5046232478" evidence="1">
    <location>
        <begin position="23"/>
        <end position="144"/>
    </location>
</feature>
<dbReference type="Proteomes" id="UP001143307">
    <property type="component" value="Unassembled WGS sequence"/>
</dbReference>
<comment type="caution">
    <text evidence="2">The sequence shown here is derived from an EMBL/GenBank/DDBJ whole genome shotgun (WGS) entry which is preliminary data.</text>
</comment>
<keyword evidence="3" id="KW-1185">Reference proteome</keyword>
<dbReference type="EMBL" id="SHNP01000006">
    <property type="protein sequence ID" value="MCX2975114.1"/>
    <property type="molecule type" value="Genomic_DNA"/>
</dbReference>
<organism evidence="2 3">
    <name type="scientific">Candidatus Seongchinamella marina</name>
    <dbReference type="NCBI Taxonomy" id="2518990"/>
    <lineage>
        <taxon>Bacteria</taxon>
        <taxon>Pseudomonadati</taxon>
        <taxon>Pseudomonadota</taxon>
        <taxon>Gammaproteobacteria</taxon>
        <taxon>Cellvibrionales</taxon>
        <taxon>Halieaceae</taxon>
        <taxon>Seongchinamella</taxon>
    </lineage>
</organism>
<proteinExistence type="predicted"/>
<dbReference type="PROSITE" id="PS51257">
    <property type="entry name" value="PROKAR_LIPOPROTEIN"/>
    <property type="match status" value="1"/>
</dbReference>
<dbReference type="RefSeq" id="WP_279253775.1">
    <property type="nucleotide sequence ID" value="NZ_SHNP01000006.1"/>
</dbReference>
<feature type="signal peptide" evidence="1">
    <location>
        <begin position="1"/>
        <end position="22"/>
    </location>
</feature>